<dbReference type="InterPro" id="IPR002102">
    <property type="entry name" value="Cohesin_dom"/>
</dbReference>
<dbReference type="Pfam" id="PF00963">
    <property type="entry name" value="Cohesin"/>
    <property type="match status" value="1"/>
</dbReference>
<keyword evidence="1" id="KW-0732">Signal</keyword>
<dbReference type="KEGG" id="dmm:dnm_043120"/>
<dbReference type="SUPFAM" id="SSF50965">
    <property type="entry name" value="Galactose oxidase, central domain"/>
    <property type="match status" value="1"/>
</dbReference>
<dbReference type="AlphaFoldDB" id="A0A975BNQ3"/>
<organism evidence="3 4">
    <name type="scientific">Desulfonema magnum</name>
    <dbReference type="NCBI Taxonomy" id="45655"/>
    <lineage>
        <taxon>Bacteria</taxon>
        <taxon>Pseudomonadati</taxon>
        <taxon>Thermodesulfobacteriota</taxon>
        <taxon>Desulfobacteria</taxon>
        <taxon>Desulfobacterales</taxon>
        <taxon>Desulfococcaceae</taxon>
        <taxon>Desulfonema</taxon>
    </lineage>
</organism>
<sequence>MEPDEAGTLTQNFADVSGTINPSDAGMVKITGYVFSDNGEPAIVASGVQNALFLNLNFEVNGSAERNSNLALSDFQDGLSGATTTDAIFTLDDPPDGEIKITASDGEAKNGFGYSVSIDGDYLIVGSTINDTEQDHNPGSAYIFKQDGSTWVQQAKVTSSDSAEDDAFGCSVSISGDYAIASDPNNDDMGKNSGSAYIFKRNGTSWVQTAKLTASDGDAGDHFGHSVSISGNYAIVGAHLNDDIVNGSGSAYIYKKPSTGWSDMTETAKLTASDGEERAYLGKSVSISGDYAIVGTHFYGDKGSYSGSAYIFEKSSGGWSDMTETVKLTSDDGVRGDYFGSSVSVSGNYAIVGAYGNSDSGTAYIFQREGGTWIQQDKLIPDDGVKDDRFGRGVSISGDYAIAGAYYKDNQKGSAYIFRREDNGWIQTKLTATDGMAEDRFGCSVSISDEYAIVGAYLDDDKGTDSGSIYIYKIDSPPPPESVTLFVGDAGGAPGDNNIPVSISLDNNEPVASMEFRLRYDAGTGIHANGSSTLTSRTQGFDATVTVTENGADSEALVLLFRIGGSIASGTGEVLKLLFDIDSDASGTSALSFTECVVFDTSEVPAKLDSDCTDTGKITASACSLEGDINCDGKVNIQDIQLCINCITGKGSCEGCDILADGNHDIGDIQRIINIILGSSGKRRSARDSDKTNTLTLPDIQLQPNETAAFGLGLTSETTIASGQIRFVYDAATGLTITGVNLTSRTEGFSEPSFERNDTDPSNTEILVLFYDADGEAAISPDSGDILEFTYETDSDASGTVSLAFTEAILANSEADSLRTVGQPPGLGNVDRDKDVDLSDAILALKALAGMIGDTLYTSADVNDDQKIGLEEAVYIFQVVAGMRN</sequence>
<dbReference type="PANTHER" id="PTHR36220:SF1">
    <property type="entry name" value="GAMMA TUBULIN COMPLEX COMPONENT C-TERMINAL DOMAIN-CONTAINING PROTEIN"/>
    <property type="match status" value="1"/>
</dbReference>
<dbReference type="InterPro" id="IPR028994">
    <property type="entry name" value="Integrin_alpha_N"/>
</dbReference>
<dbReference type="Proteomes" id="UP000663722">
    <property type="component" value="Chromosome"/>
</dbReference>
<evidence type="ECO:0000313" key="3">
    <source>
        <dbReference type="EMBL" id="QTA88270.1"/>
    </source>
</evidence>
<dbReference type="GO" id="GO:0030246">
    <property type="term" value="F:carbohydrate binding"/>
    <property type="evidence" value="ECO:0007669"/>
    <property type="project" value="InterPro"/>
</dbReference>
<dbReference type="InterPro" id="IPR008965">
    <property type="entry name" value="CBM2/CBM3_carb-bd_dom_sf"/>
</dbReference>
<dbReference type="InterPro" id="IPR011043">
    <property type="entry name" value="Gal_Oxase/kelch_b-propeller"/>
</dbReference>
<keyword evidence="4" id="KW-1185">Reference proteome</keyword>
<dbReference type="InterPro" id="IPR018247">
    <property type="entry name" value="EF_Hand_1_Ca_BS"/>
</dbReference>
<accession>A0A975BNQ3</accession>
<dbReference type="GO" id="GO:0000272">
    <property type="term" value="P:polysaccharide catabolic process"/>
    <property type="evidence" value="ECO:0007669"/>
    <property type="project" value="InterPro"/>
</dbReference>
<dbReference type="EMBL" id="CP061800">
    <property type="protein sequence ID" value="QTA88270.1"/>
    <property type="molecule type" value="Genomic_DNA"/>
</dbReference>
<dbReference type="PANTHER" id="PTHR36220">
    <property type="entry name" value="UNNAMED PRODUCT"/>
    <property type="match status" value="1"/>
</dbReference>
<proteinExistence type="predicted"/>
<evidence type="ECO:0000259" key="2">
    <source>
        <dbReference type="Pfam" id="PF00963"/>
    </source>
</evidence>
<protein>
    <submittedName>
        <fullName evidence="3">FG-GAP repeat-containing protein, cohesin domain-containing</fullName>
    </submittedName>
</protein>
<dbReference type="Pfam" id="PF14312">
    <property type="entry name" value="FG-GAP_2"/>
    <property type="match status" value="7"/>
</dbReference>
<reference evidence="3" key="1">
    <citation type="journal article" date="2021" name="Microb. Physiol.">
        <title>Proteogenomic Insights into the Physiology of Marine, Sulfate-Reducing, Filamentous Desulfonema limicola and Desulfonema magnum.</title>
        <authorList>
            <person name="Schnaars V."/>
            <person name="Wohlbrand L."/>
            <person name="Scheve S."/>
            <person name="Hinrichs C."/>
            <person name="Reinhardt R."/>
            <person name="Rabus R."/>
        </authorList>
    </citation>
    <scope>NUCLEOTIDE SEQUENCE</scope>
    <source>
        <strain evidence="3">4be13</strain>
    </source>
</reference>
<evidence type="ECO:0000313" key="4">
    <source>
        <dbReference type="Proteomes" id="UP000663722"/>
    </source>
</evidence>
<dbReference type="Gene3D" id="1.10.1330.10">
    <property type="entry name" value="Dockerin domain"/>
    <property type="match status" value="2"/>
</dbReference>
<name>A0A975BNQ3_9BACT</name>
<feature type="domain" description="Cohesin" evidence="2">
    <location>
        <begin position="483"/>
        <end position="604"/>
    </location>
</feature>
<dbReference type="InterPro" id="IPR013517">
    <property type="entry name" value="FG-GAP"/>
</dbReference>
<dbReference type="PROSITE" id="PS00018">
    <property type="entry name" value="EF_HAND_1"/>
    <property type="match status" value="1"/>
</dbReference>
<dbReference type="SUPFAM" id="SSF63446">
    <property type="entry name" value="Type I dockerin domain"/>
    <property type="match status" value="2"/>
</dbReference>
<dbReference type="Gene3D" id="2.60.40.680">
    <property type="match status" value="2"/>
</dbReference>
<dbReference type="Gene3D" id="2.130.10.130">
    <property type="entry name" value="Integrin alpha, N-terminal"/>
    <property type="match status" value="3"/>
</dbReference>
<dbReference type="SUPFAM" id="SSF49384">
    <property type="entry name" value="Carbohydrate-binding domain"/>
    <property type="match status" value="1"/>
</dbReference>
<gene>
    <name evidence="3" type="ORF">dnm_043120</name>
</gene>
<evidence type="ECO:0000256" key="1">
    <source>
        <dbReference type="ARBA" id="ARBA00022729"/>
    </source>
</evidence>
<dbReference type="InterPro" id="IPR036439">
    <property type="entry name" value="Dockerin_dom_sf"/>
</dbReference>